<accession>A0A0J6Z526</accession>
<comment type="caution">
    <text evidence="2">The sequence shown here is derived from an EMBL/GenBank/DDBJ whole genome shotgun (WGS) entry which is preliminary data.</text>
</comment>
<gene>
    <name evidence="2" type="ORF">MCHUDSM44219_02563</name>
</gene>
<evidence type="ECO:0000313" key="3">
    <source>
        <dbReference type="Proteomes" id="UP000036176"/>
    </source>
</evidence>
<keyword evidence="1" id="KW-1133">Transmembrane helix</keyword>
<keyword evidence="1" id="KW-0812">Transmembrane</keyword>
<evidence type="ECO:0008006" key="4">
    <source>
        <dbReference type="Google" id="ProtNLM"/>
    </source>
</evidence>
<keyword evidence="3" id="KW-1185">Reference proteome</keyword>
<evidence type="ECO:0000313" key="2">
    <source>
        <dbReference type="EMBL" id="KMO79701.1"/>
    </source>
</evidence>
<name>A0A0J6Z526_MYCCU</name>
<sequence>MPDAGSTGLISRLFGIRDLVLALGLTHSDPAVRRAVLTAGVVVDSADVVATVLALRTGAPRTTLLTVAAGAGTFIAIGATALAHSD</sequence>
<feature type="transmembrane region" description="Helical" evidence="1">
    <location>
        <begin position="62"/>
        <end position="83"/>
    </location>
</feature>
<organism evidence="2 3">
    <name type="scientific">Mycolicibacterium chubuense</name>
    <name type="common">Mycobacterium chubuense</name>
    <dbReference type="NCBI Taxonomy" id="1800"/>
    <lineage>
        <taxon>Bacteria</taxon>
        <taxon>Bacillati</taxon>
        <taxon>Actinomycetota</taxon>
        <taxon>Actinomycetes</taxon>
        <taxon>Mycobacteriales</taxon>
        <taxon>Mycobacteriaceae</taxon>
        <taxon>Mycolicibacterium</taxon>
    </lineage>
</organism>
<dbReference type="PATRIC" id="fig|1800.3.peg.2569"/>
<dbReference type="RefSeq" id="WP_048418557.1">
    <property type="nucleotide sequence ID" value="NZ_JYNX01000035.1"/>
</dbReference>
<protein>
    <recommendedName>
        <fullName evidence="4">DUF4010 domain-containing protein</fullName>
    </recommendedName>
</protein>
<dbReference type="Proteomes" id="UP000036176">
    <property type="component" value="Unassembled WGS sequence"/>
</dbReference>
<proteinExistence type="predicted"/>
<dbReference type="AlphaFoldDB" id="A0A0J6Z526"/>
<evidence type="ECO:0000256" key="1">
    <source>
        <dbReference type="SAM" id="Phobius"/>
    </source>
</evidence>
<dbReference type="EMBL" id="JYNX01000035">
    <property type="protein sequence ID" value="KMO79701.1"/>
    <property type="molecule type" value="Genomic_DNA"/>
</dbReference>
<dbReference type="OrthoDB" id="4752594at2"/>
<reference evidence="2 3" key="1">
    <citation type="journal article" date="2015" name="Genome Biol. Evol.">
        <title>Characterization of Three Mycobacterium spp. with Potential Use in Bioremediation by Genome Sequencing and Comparative Genomics.</title>
        <authorList>
            <person name="Das S."/>
            <person name="Pettersson B.M."/>
            <person name="Behra P.R."/>
            <person name="Ramesh M."/>
            <person name="Dasgupta S."/>
            <person name="Bhattacharya A."/>
            <person name="Kirsebom L.A."/>
        </authorList>
    </citation>
    <scope>NUCLEOTIDE SEQUENCE [LARGE SCALE GENOMIC DNA]</scope>
    <source>
        <strain evidence="2 3">DSM 44219</strain>
    </source>
</reference>
<keyword evidence="1" id="KW-0472">Membrane</keyword>